<sequence length="287" mass="30598">MKRLLVWFSICLCLLSGCTSAEETPPSEGAAAVCRVISEEDGSLLLAEDGGDVYTLSLGDTPLTLDGAEFDPEAPGAYQALPDGSLAGTLVTVFFDGTILESWPARFSGVTALDFSTEDFDDRCTLYLAVLEDLWERDAGLNGGISYLGVDLSQTSLSAGEAAAVAWAFSEGRDAQLVQGTYEELVEQGYIVGEPLEESDAVFWEWKDGILFSITETDEPVTFNLPAMGVDDGGSADMSQFNVSDTVSFDAQKWRSGLGAYIFSGCTAVRNNAGHWGGYTVGSEMIS</sequence>
<keyword evidence="3" id="KW-1185">Reference proteome</keyword>
<feature type="signal peptide" evidence="1">
    <location>
        <begin position="1"/>
        <end position="21"/>
    </location>
</feature>
<reference evidence="2" key="1">
    <citation type="submission" date="2020-09" db="EMBL/GenBank/DDBJ databases">
        <title>New species isolated from human feces.</title>
        <authorList>
            <person name="Kitahara M."/>
            <person name="Shigeno Y."/>
            <person name="Shime M."/>
            <person name="Matsumoto Y."/>
            <person name="Nakamura S."/>
            <person name="Motooka D."/>
            <person name="Fukuoka S."/>
            <person name="Nishikawa H."/>
            <person name="Benno Y."/>
        </authorList>
    </citation>
    <scope>NUCLEOTIDE SEQUENCE</scope>
    <source>
        <strain evidence="2">MM59</strain>
    </source>
</reference>
<proteinExistence type="predicted"/>
<gene>
    <name evidence="2" type="ORF">MM59RIKEN_20130</name>
</gene>
<dbReference type="EMBL" id="AP023420">
    <property type="protein sequence ID" value="BCK84694.1"/>
    <property type="molecule type" value="Genomic_DNA"/>
</dbReference>
<name>A0A810Q9Q4_9FIRM</name>
<dbReference type="AlphaFoldDB" id="A0A810Q9Q4"/>
<evidence type="ECO:0000256" key="1">
    <source>
        <dbReference type="SAM" id="SignalP"/>
    </source>
</evidence>
<keyword evidence="1" id="KW-0732">Signal</keyword>
<organism evidence="2 3">
    <name type="scientific">Pusillibacter faecalis</name>
    <dbReference type="NCBI Taxonomy" id="2714358"/>
    <lineage>
        <taxon>Bacteria</taxon>
        <taxon>Bacillati</taxon>
        <taxon>Bacillota</taxon>
        <taxon>Clostridia</taxon>
        <taxon>Eubacteriales</taxon>
        <taxon>Oscillospiraceae</taxon>
        <taxon>Pusillibacter</taxon>
    </lineage>
</organism>
<dbReference type="PROSITE" id="PS51257">
    <property type="entry name" value="PROKAR_LIPOPROTEIN"/>
    <property type="match status" value="1"/>
</dbReference>
<dbReference type="Proteomes" id="UP000679848">
    <property type="component" value="Chromosome"/>
</dbReference>
<evidence type="ECO:0000313" key="3">
    <source>
        <dbReference type="Proteomes" id="UP000679848"/>
    </source>
</evidence>
<accession>A0A810Q9Q4</accession>
<evidence type="ECO:0000313" key="2">
    <source>
        <dbReference type="EMBL" id="BCK84694.1"/>
    </source>
</evidence>
<dbReference type="KEGG" id="pfaa:MM59RIKEN_20130"/>
<protein>
    <submittedName>
        <fullName evidence="2">Uncharacterized protein</fullName>
    </submittedName>
</protein>
<feature type="chain" id="PRO_5032319215" evidence="1">
    <location>
        <begin position="22"/>
        <end position="287"/>
    </location>
</feature>